<gene>
    <name evidence="6" type="ORF">GRF59_08810</name>
</gene>
<name>A0A7X3IGX8_9BACL</name>
<keyword evidence="7" id="KW-1185">Reference proteome</keyword>
<comment type="subcellular location">
    <subcellularLocation>
        <location evidence="1">Membrane</location>
        <topology evidence="1">Multi-pass membrane protein</topology>
    </subcellularLocation>
</comment>
<reference evidence="6 7" key="1">
    <citation type="submission" date="2019-12" db="EMBL/GenBank/DDBJ databases">
        <title>Paenibacillus sp. nov., an endophytic bacterium isolated from the stem of Dendrobium.</title>
        <authorList>
            <person name="Zhao R."/>
        </authorList>
    </citation>
    <scope>NUCLEOTIDE SEQUENCE [LARGE SCALE GENOMIC DNA]</scope>
    <source>
        <strain evidence="6 7">HJL G12</strain>
    </source>
</reference>
<evidence type="ECO:0000313" key="6">
    <source>
        <dbReference type="EMBL" id="MWV43737.1"/>
    </source>
</evidence>
<feature type="transmembrane region" description="Helical" evidence="5">
    <location>
        <begin position="21"/>
        <end position="38"/>
    </location>
</feature>
<evidence type="ECO:0000256" key="1">
    <source>
        <dbReference type="ARBA" id="ARBA00004141"/>
    </source>
</evidence>
<accession>A0A7X3IGX8</accession>
<proteinExistence type="predicted"/>
<keyword evidence="4 5" id="KW-0472">Membrane</keyword>
<dbReference type="InterPro" id="IPR003339">
    <property type="entry name" value="ABC/ECF_trnsptr_transmembrane"/>
</dbReference>
<evidence type="ECO:0000313" key="7">
    <source>
        <dbReference type="Proteomes" id="UP000460318"/>
    </source>
</evidence>
<evidence type="ECO:0000256" key="4">
    <source>
        <dbReference type="ARBA" id="ARBA00023136"/>
    </source>
</evidence>
<comment type="caution">
    <text evidence="6">The sequence shown here is derived from an EMBL/GenBank/DDBJ whole genome shotgun (WGS) entry which is preliminary data.</text>
</comment>
<dbReference type="CDD" id="cd16914">
    <property type="entry name" value="EcfT"/>
    <property type="match status" value="1"/>
</dbReference>
<dbReference type="GO" id="GO:0005886">
    <property type="term" value="C:plasma membrane"/>
    <property type="evidence" value="ECO:0007669"/>
    <property type="project" value="UniProtKB-ARBA"/>
</dbReference>
<feature type="transmembrane region" description="Helical" evidence="5">
    <location>
        <begin position="247"/>
        <end position="267"/>
    </location>
</feature>
<organism evidence="6 7">
    <name type="scientific">Paenibacillus dendrobii</name>
    <dbReference type="NCBI Taxonomy" id="2691084"/>
    <lineage>
        <taxon>Bacteria</taxon>
        <taxon>Bacillati</taxon>
        <taxon>Bacillota</taxon>
        <taxon>Bacilli</taxon>
        <taxon>Bacillales</taxon>
        <taxon>Paenibacillaceae</taxon>
        <taxon>Paenibacillus</taxon>
    </lineage>
</organism>
<dbReference type="Proteomes" id="UP000460318">
    <property type="component" value="Unassembled WGS sequence"/>
</dbReference>
<feature type="transmembrane region" description="Helical" evidence="5">
    <location>
        <begin position="66"/>
        <end position="85"/>
    </location>
</feature>
<sequence>MNRTGSLYVTGNSLFHRLDGAVKLVLFMAWTVMTYMFLDLRVFVPMLIVGIALLITAGIPFKRMAFLFWLMIIFTVLNGIFILLITPTFGTRLTGTDTPVIPLGYNTINTETLFYVLTLSAKYLTLLPITILCIFTTQPSAFASSLNRIGIPYKIAYAVSIALRYIPDLTEEFRSTLNSMQARGMGISKEDGSIKQRLRNLAAVVVPVLQSALHRIDSVTNAMELRGFGTQKCRTWYSGKNMEPVDWTIAVLGVALLAAGIWLKVAVLKHFWYPFS</sequence>
<dbReference type="Pfam" id="PF02361">
    <property type="entry name" value="CbiQ"/>
    <property type="match status" value="1"/>
</dbReference>
<dbReference type="AlphaFoldDB" id="A0A7X3IGX8"/>
<evidence type="ECO:0000256" key="5">
    <source>
        <dbReference type="SAM" id="Phobius"/>
    </source>
</evidence>
<protein>
    <submittedName>
        <fullName evidence="6">Energy-coupling factor transporter transmembrane protein EcfT</fullName>
    </submittedName>
</protein>
<evidence type="ECO:0000256" key="2">
    <source>
        <dbReference type="ARBA" id="ARBA00022692"/>
    </source>
</evidence>
<dbReference type="EMBL" id="WUBI01000001">
    <property type="protein sequence ID" value="MWV43737.1"/>
    <property type="molecule type" value="Genomic_DNA"/>
</dbReference>
<feature type="transmembrane region" description="Helical" evidence="5">
    <location>
        <begin position="113"/>
        <end position="137"/>
    </location>
</feature>
<evidence type="ECO:0000256" key="3">
    <source>
        <dbReference type="ARBA" id="ARBA00022989"/>
    </source>
</evidence>
<dbReference type="RefSeq" id="WP_160497211.1">
    <property type="nucleotide sequence ID" value="NZ_WUBI01000001.1"/>
</dbReference>
<dbReference type="PANTHER" id="PTHR33514">
    <property type="entry name" value="PROTEIN ABCI12, CHLOROPLASTIC"/>
    <property type="match status" value="1"/>
</dbReference>
<keyword evidence="2 5" id="KW-0812">Transmembrane</keyword>
<dbReference type="PANTHER" id="PTHR33514:SF1">
    <property type="entry name" value="ABC TRANSPORTER PERMEASE"/>
    <property type="match status" value="1"/>
</dbReference>
<keyword evidence="3 5" id="KW-1133">Transmembrane helix</keyword>
<feature type="transmembrane region" description="Helical" evidence="5">
    <location>
        <begin position="44"/>
        <end position="61"/>
    </location>
</feature>